<keyword evidence="3" id="KW-1185">Reference proteome</keyword>
<dbReference type="Proteomes" id="UP000192610">
    <property type="component" value="Unassembled WGS sequence"/>
</dbReference>
<evidence type="ECO:0000259" key="1">
    <source>
        <dbReference type="Pfam" id="PF01266"/>
    </source>
</evidence>
<proteinExistence type="predicted"/>
<organism evidence="2 3">
    <name type="scientific">Niastella yeongjuensis</name>
    <dbReference type="NCBI Taxonomy" id="354355"/>
    <lineage>
        <taxon>Bacteria</taxon>
        <taxon>Pseudomonadati</taxon>
        <taxon>Bacteroidota</taxon>
        <taxon>Chitinophagia</taxon>
        <taxon>Chitinophagales</taxon>
        <taxon>Chitinophagaceae</taxon>
        <taxon>Niastella</taxon>
    </lineage>
</organism>
<evidence type="ECO:0000313" key="3">
    <source>
        <dbReference type="Proteomes" id="UP000192610"/>
    </source>
</evidence>
<dbReference type="EMBL" id="LVXG01000002">
    <property type="protein sequence ID" value="OQP55978.1"/>
    <property type="molecule type" value="Genomic_DNA"/>
</dbReference>
<reference evidence="3" key="1">
    <citation type="submission" date="2016-04" db="EMBL/GenBank/DDBJ databases">
        <authorList>
            <person name="Chen L."/>
            <person name="Zhuang W."/>
            <person name="Wang G."/>
        </authorList>
    </citation>
    <scope>NUCLEOTIDE SEQUENCE [LARGE SCALE GENOMIC DNA]</scope>
    <source>
        <strain evidence="3">17621</strain>
    </source>
</reference>
<gene>
    <name evidence="2" type="ORF">A4H97_20540</name>
</gene>
<comment type="caution">
    <text evidence="2">The sequence shown here is derived from an EMBL/GenBank/DDBJ whole genome shotgun (WGS) entry which is preliminary data.</text>
</comment>
<name>A0A1V9FC91_9BACT</name>
<sequence length="351" mass="40272">MHVDFILIGQGICGTFLSWELQKAGYSFLVIDDNKPGTASKVAAGIINPVTGRRIVKTWMIDEVMPFAWQQYTALGKQLQVTAIEQKDIVDFFPTPQMKLAYEKRYAEDTQYLSIHNDPDAWSNYFNYDFGYGTITPCYLVNLPELLPAYRRLLLNDNRLLEEPFDHTQLQVLADTVHYKGFTAQRIIFCDGIAGFNNPWFSNLPFAPNKGEVLLVEVQDMPTQNIFKKGINWVPWKKNIFWVGSSYEWDFASDQPTDNFRDKTLAALQQWIKTPVRLLEHTAAVRPATIERRPFIGFHPNQPAIGIFNGMGTKGCSLAPFFAPRLVQHLQYQTPLQPEADIQRFKRVLSK</sequence>
<dbReference type="Gene3D" id="3.30.9.10">
    <property type="entry name" value="D-Amino Acid Oxidase, subunit A, domain 2"/>
    <property type="match status" value="1"/>
</dbReference>
<dbReference type="OrthoDB" id="214253at2"/>
<protein>
    <submittedName>
        <fullName evidence="2">FAD-dependent oxidoreductase</fullName>
    </submittedName>
</protein>
<feature type="domain" description="FAD dependent oxidoreductase" evidence="1">
    <location>
        <begin position="4"/>
        <end position="323"/>
    </location>
</feature>
<dbReference type="Gene3D" id="3.50.50.60">
    <property type="entry name" value="FAD/NAD(P)-binding domain"/>
    <property type="match status" value="2"/>
</dbReference>
<dbReference type="Pfam" id="PF01266">
    <property type="entry name" value="DAO"/>
    <property type="match status" value="1"/>
</dbReference>
<dbReference type="STRING" id="354355.SAMN05660816_04968"/>
<dbReference type="InterPro" id="IPR036188">
    <property type="entry name" value="FAD/NAD-bd_sf"/>
</dbReference>
<dbReference type="InterPro" id="IPR006076">
    <property type="entry name" value="FAD-dep_OxRdtase"/>
</dbReference>
<dbReference type="AlphaFoldDB" id="A0A1V9FC91"/>
<dbReference type="SUPFAM" id="SSF51971">
    <property type="entry name" value="Nucleotide-binding domain"/>
    <property type="match status" value="1"/>
</dbReference>
<accession>A0A1V9FC91</accession>
<evidence type="ECO:0000313" key="2">
    <source>
        <dbReference type="EMBL" id="OQP55978.1"/>
    </source>
</evidence>
<dbReference type="RefSeq" id="WP_081197185.1">
    <property type="nucleotide sequence ID" value="NZ_FOCZ01000010.1"/>
</dbReference>